<dbReference type="Proteomes" id="UP000801428">
    <property type="component" value="Unassembled WGS sequence"/>
</dbReference>
<reference evidence="1" key="1">
    <citation type="submission" date="2019-04" db="EMBL/GenBank/DDBJ databases">
        <title>Sequencing of skin fungus with MAO and IRED activity.</title>
        <authorList>
            <person name="Marsaioli A.J."/>
            <person name="Bonatto J.M.C."/>
            <person name="Reis Junior O."/>
        </authorList>
    </citation>
    <scope>NUCLEOTIDE SEQUENCE</scope>
    <source>
        <strain evidence="1">30M1</strain>
    </source>
</reference>
<keyword evidence="2" id="KW-1185">Reference proteome</keyword>
<comment type="caution">
    <text evidence="1">The sequence shown here is derived from an EMBL/GenBank/DDBJ whole genome shotgun (WGS) entry which is preliminary data.</text>
</comment>
<gene>
    <name evidence="1" type="ORF">E8E13_001428</name>
</gene>
<dbReference type="AlphaFoldDB" id="A0A9P4W8F0"/>
<evidence type="ECO:0000313" key="2">
    <source>
        <dbReference type="Proteomes" id="UP000801428"/>
    </source>
</evidence>
<accession>A0A9P4W8F0</accession>
<proteinExistence type="predicted"/>
<sequence>MPAIHATTNEGVRELQRVTAAFLTDQYSNGEFVANADDIAELQEATAAFLADQDDGEQCLLPIPTAVARARFGQDTMPNTVFTSEENLQAQLSSEDMLDISFQDTSAGAIEDDRPVVYTSFADILGPPSLPQTPPCAYPTPTLFFESPSLGCHESPSLGTQITDGLEPQYPYVSLEGILKFPDEIERILAICDNEEEYEGTDNDVSDILSYVSSDFISDVSNVAYDGPDALCRTHASCSAAFFDPNTETTVAYASLDCLLGLAYRDDDLVDSYSASNFENTETLVEHDAYMHCDTYSNSSEIGYTFFDDSSDDDDTILDGDSASCQSITSWIDRSVLELDTDLLSISGGDELSSVVSGPSIDFTNYRGSLIPLTIRRPDFLDDEIPSPTSAHFIAVGNANHHAISRDGDLFPAPLGKQPFESFSNMFTDAIWDNEPELALTIPSEQLRLAKPIEFELELTKILTNVLQTVRSRSWADLPTFATELKRELHLMMGKLQTTVSAEHLEDSVHAVLQHMVATGEFDSLVC</sequence>
<organism evidence="1 2">
    <name type="scientific">Curvularia kusanoi</name>
    <name type="common">Cochliobolus kusanoi</name>
    <dbReference type="NCBI Taxonomy" id="90978"/>
    <lineage>
        <taxon>Eukaryota</taxon>
        <taxon>Fungi</taxon>
        <taxon>Dikarya</taxon>
        <taxon>Ascomycota</taxon>
        <taxon>Pezizomycotina</taxon>
        <taxon>Dothideomycetes</taxon>
        <taxon>Pleosporomycetidae</taxon>
        <taxon>Pleosporales</taxon>
        <taxon>Pleosporineae</taxon>
        <taxon>Pleosporaceae</taxon>
        <taxon>Curvularia</taxon>
    </lineage>
</organism>
<name>A0A9P4W8F0_CURKU</name>
<dbReference type="OrthoDB" id="3789648at2759"/>
<evidence type="ECO:0000313" key="1">
    <source>
        <dbReference type="EMBL" id="KAF3002380.1"/>
    </source>
</evidence>
<dbReference type="EMBL" id="SWKU01000011">
    <property type="protein sequence ID" value="KAF3002380.1"/>
    <property type="molecule type" value="Genomic_DNA"/>
</dbReference>
<protein>
    <submittedName>
        <fullName evidence="1">Uncharacterized protein</fullName>
    </submittedName>
</protein>